<dbReference type="EMBL" id="BAAAPC010000007">
    <property type="protein sequence ID" value="GAA1994381.1"/>
    <property type="molecule type" value="Genomic_DNA"/>
</dbReference>
<dbReference type="RefSeq" id="WP_344161708.1">
    <property type="nucleotide sequence ID" value="NZ_BAAAPC010000007.1"/>
</dbReference>
<dbReference type="Proteomes" id="UP001501585">
    <property type="component" value="Unassembled WGS sequence"/>
</dbReference>
<reference evidence="1 2" key="1">
    <citation type="journal article" date="2019" name="Int. J. Syst. Evol. Microbiol.">
        <title>The Global Catalogue of Microorganisms (GCM) 10K type strain sequencing project: providing services to taxonomists for standard genome sequencing and annotation.</title>
        <authorList>
            <consortium name="The Broad Institute Genomics Platform"/>
            <consortium name="The Broad Institute Genome Sequencing Center for Infectious Disease"/>
            <person name="Wu L."/>
            <person name="Ma J."/>
        </authorList>
    </citation>
    <scope>NUCLEOTIDE SEQUENCE [LARGE SCALE GENOMIC DNA]</scope>
    <source>
        <strain evidence="1 2">JCM 15313</strain>
    </source>
</reference>
<comment type="caution">
    <text evidence="1">The sequence shown here is derived from an EMBL/GenBank/DDBJ whole genome shotgun (WGS) entry which is preliminary data.</text>
</comment>
<sequence length="142" mass="15064">MTLTEEVAQLLDELGVGDYRADGTPGGTIYLTALPDSPDACMAVARYGGTEADSREPYDEVSVQVRARGTATDVRTGEALAQSAYDALHGLGYRTLPGGTWLQLAVCTGSGPAYIGRDASGRDEWTVNLHAEVMRVTENRPG</sequence>
<gene>
    <name evidence="1" type="ORF">GCM10009799_20610</name>
</gene>
<accession>A0ABN2SXM8</accession>
<evidence type="ECO:0000313" key="2">
    <source>
        <dbReference type="Proteomes" id="UP001501585"/>
    </source>
</evidence>
<dbReference type="Pfam" id="PF12691">
    <property type="entry name" value="Phage_tail_terminator_6"/>
    <property type="match status" value="1"/>
</dbReference>
<protein>
    <recommendedName>
        <fullName evidence="3">Tail terminator</fullName>
    </recommendedName>
</protein>
<name>A0ABN2SXM8_9ACTN</name>
<organism evidence="1 2">
    <name type="scientific">Nocardiopsis rhodophaea</name>
    <dbReference type="NCBI Taxonomy" id="280238"/>
    <lineage>
        <taxon>Bacteria</taxon>
        <taxon>Bacillati</taxon>
        <taxon>Actinomycetota</taxon>
        <taxon>Actinomycetes</taxon>
        <taxon>Streptosporangiales</taxon>
        <taxon>Nocardiopsidaceae</taxon>
        <taxon>Nocardiopsis</taxon>
    </lineage>
</organism>
<keyword evidence="2" id="KW-1185">Reference proteome</keyword>
<proteinExistence type="predicted"/>
<dbReference type="InterPro" id="IPR024411">
    <property type="entry name" value="Tail_terminator_phage"/>
</dbReference>
<evidence type="ECO:0008006" key="3">
    <source>
        <dbReference type="Google" id="ProtNLM"/>
    </source>
</evidence>
<evidence type="ECO:0000313" key="1">
    <source>
        <dbReference type="EMBL" id="GAA1994381.1"/>
    </source>
</evidence>